<organism evidence="1">
    <name type="scientific">marine sediment metagenome</name>
    <dbReference type="NCBI Taxonomy" id="412755"/>
    <lineage>
        <taxon>unclassified sequences</taxon>
        <taxon>metagenomes</taxon>
        <taxon>ecological metagenomes</taxon>
    </lineage>
</organism>
<comment type="caution">
    <text evidence="1">The sequence shown here is derived from an EMBL/GenBank/DDBJ whole genome shotgun (WGS) entry which is preliminary data.</text>
</comment>
<gene>
    <name evidence="1" type="ORF">S01H1_14483</name>
</gene>
<dbReference type="AlphaFoldDB" id="X0REH2"/>
<reference evidence="1" key="1">
    <citation type="journal article" date="2014" name="Front. Microbiol.">
        <title>High frequency of phylogenetically diverse reductive dehalogenase-homologous genes in deep subseafloor sedimentary metagenomes.</title>
        <authorList>
            <person name="Kawai M."/>
            <person name="Futagami T."/>
            <person name="Toyoda A."/>
            <person name="Takaki Y."/>
            <person name="Nishi S."/>
            <person name="Hori S."/>
            <person name="Arai W."/>
            <person name="Tsubouchi T."/>
            <person name="Morono Y."/>
            <person name="Uchiyama I."/>
            <person name="Ito T."/>
            <person name="Fujiyama A."/>
            <person name="Inagaki F."/>
            <person name="Takami H."/>
        </authorList>
    </citation>
    <scope>NUCLEOTIDE SEQUENCE</scope>
    <source>
        <strain evidence="1">Expedition CK06-06</strain>
    </source>
</reference>
<sequence length="329" mass="36830">MTDIERVAKFKLSDINYQIVAQAIERELAETGHDYDILVKEAAISWELEKTVLLTALDQEFADNKKIRDLDNQALDRLEITTNLRKLVIMATKTAIDIEMEEYRQEMTNVDRSTFPAEDALLAARLLTAQKKLTVIPYIETVLEKQQLIINAETSNANRKGALITEKEALNEKRKELITAREAIAGAIVTLIAAKQALVTKRESLIEAKELIATQETVNVGYLDQYIAALIGLDDVKLDLVAAKKDLIPHINDKSTALIAYAAELDAWVVVKNAIAVIKEDIATYMEDRVDKKADIIDARVDLNDFMLALREAELSLRAAKLTEGRIQA</sequence>
<dbReference type="EMBL" id="BARS01007537">
    <property type="protein sequence ID" value="GAF67334.1"/>
    <property type="molecule type" value="Genomic_DNA"/>
</dbReference>
<accession>X0REH2</accession>
<feature type="non-terminal residue" evidence="1">
    <location>
        <position position="329"/>
    </location>
</feature>
<proteinExistence type="predicted"/>
<evidence type="ECO:0000313" key="1">
    <source>
        <dbReference type="EMBL" id="GAF67334.1"/>
    </source>
</evidence>
<protein>
    <submittedName>
        <fullName evidence="1">Uncharacterized protein</fullName>
    </submittedName>
</protein>
<name>X0REH2_9ZZZZ</name>